<evidence type="ECO:0000313" key="21">
    <source>
        <dbReference type="EMBL" id="WOX29115.1"/>
    </source>
</evidence>
<evidence type="ECO:0000256" key="7">
    <source>
        <dbReference type="ARBA" id="ARBA00022729"/>
    </source>
</evidence>
<keyword evidence="11 18" id="KW-0560">Oxidoreductase</keyword>
<keyword evidence="8 18" id="KW-0201">Cytochrome c-type biogenesis</keyword>
<evidence type="ECO:0000256" key="11">
    <source>
        <dbReference type="ARBA" id="ARBA00023002"/>
    </source>
</evidence>
<evidence type="ECO:0000256" key="2">
    <source>
        <dbReference type="ARBA" id="ARBA00007241"/>
    </source>
</evidence>
<feature type="transmembrane region" description="Helical" evidence="18">
    <location>
        <begin position="443"/>
        <end position="460"/>
    </location>
</feature>
<dbReference type="GO" id="GO:0047134">
    <property type="term" value="F:protein-disulfide reductase [NAD(P)H] activity"/>
    <property type="evidence" value="ECO:0007669"/>
    <property type="project" value="UniProtKB-EC"/>
</dbReference>
<feature type="transmembrane region" description="Helical" evidence="18">
    <location>
        <begin position="392"/>
        <end position="408"/>
    </location>
</feature>
<feature type="domain" description="Thioredoxin" evidence="20">
    <location>
        <begin position="513"/>
        <end position="650"/>
    </location>
</feature>
<evidence type="ECO:0000256" key="17">
    <source>
        <dbReference type="ARBA" id="ARBA00047804"/>
    </source>
</evidence>
<dbReference type="RefSeq" id="WP_226899330.1">
    <property type="nucleotide sequence ID" value="NZ_CBCSDF010000007.1"/>
</dbReference>
<feature type="transmembrane region" description="Helical" evidence="18">
    <location>
        <begin position="414"/>
        <end position="431"/>
    </location>
</feature>
<evidence type="ECO:0000313" key="22">
    <source>
        <dbReference type="Proteomes" id="UP001304419"/>
    </source>
</evidence>
<feature type="transmembrane region" description="Helical" evidence="18">
    <location>
        <begin position="192"/>
        <end position="213"/>
    </location>
</feature>
<evidence type="ECO:0000256" key="16">
    <source>
        <dbReference type="ARBA" id="ARBA00047388"/>
    </source>
</evidence>
<evidence type="ECO:0000256" key="4">
    <source>
        <dbReference type="ARBA" id="ARBA00022475"/>
    </source>
</evidence>
<comment type="caution">
    <text evidence="18">Lacks conserved residue(s) required for the propagation of feature annotation.</text>
</comment>
<dbReference type="Pfam" id="PF11412">
    <property type="entry name" value="DsbD_N"/>
    <property type="match status" value="1"/>
</dbReference>
<evidence type="ECO:0000256" key="9">
    <source>
        <dbReference type="ARBA" id="ARBA00022982"/>
    </source>
</evidence>
<name>A0ABZ0MBD1_9GAMM</name>
<keyword evidence="3 18" id="KW-0813">Transport</keyword>
<dbReference type="PANTHER" id="PTHR32234:SF0">
    <property type="entry name" value="THIOL:DISULFIDE INTERCHANGE PROTEIN DSBD"/>
    <property type="match status" value="1"/>
</dbReference>
<sequence precursor="true">MRLLVVLFSLLMWFPAQANNAVLDSLLAPKQQTFLPVKEAFKFDFDQQGNTLFVGWDIADGYYLYKKNLQIIAKQADIQVPELEQGKMIEDEFFGRTEVYFNNLSVISKLSNIEQGAIVKIRYQGCAEAGLCYPPEIVEVPLSTIAGEKPKTTSTIAPETKAAETKAEAQSESAPVDNDNLSFTEQLMQRSLLANILTFFGLGIGLAFTPCVFPMFPILSSLIAGQQGLSTKKAFSLSFVYVQGMAVTYAALGLVVAYFGGQIQGYLQHPAVLISFSILFVALALSMFGVYEIRLPSGMMDKLTQLSNKQKGGNYWGVFIMGVLSGLIASPCTTAPLSGALLFVAQSGDYVVGAVTLYALSLGMGLPLLLLGTSGGKLLPKAGGWMDQVKTLFGFVMLFVPLILLERIVDFDIIVLMASILAIATALYLHFWQSQLQASKGKTLLWTMALMLLIPGLFGVKDAIMPKQEPSLEASLIQTQLHVDELAAELAAELTAVKQQLAEKTAGLSAKDQSKATELPAIKQPRVSGLQKFRLIPDLAALREEVIKANAKGKVPIVDLYAEWCVACKEFEKYTFPKPEVQAQFKDYELLKLDLTKANDNTQEIMEAFTVFGLPTILIFDSQGNEMPAHRITGFLDAKDFAAHLEKAKQDAK</sequence>
<keyword evidence="10 18" id="KW-1133">Transmembrane helix</keyword>
<evidence type="ECO:0000256" key="18">
    <source>
        <dbReference type="HAMAP-Rule" id="MF_00399"/>
    </source>
</evidence>
<feature type="transmembrane region" description="Helical" evidence="18">
    <location>
        <begin position="234"/>
        <end position="259"/>
    </location>
</feature>
<dbReference type="HAMAP" id="MF_00399">
    <property type="entry name" value="DbsD"/>
    <property type="match status" value="1"/>
</dbReference>
<evidence type="ECO:0000259" key="20">
    <source>
        <dbReference type="PROSITE" id="PS51352"/>
    </source>
</evidence>
<keyword evidence="9 18" id="KW-0249">Electron transport</keyword>
<dbReference type="Pfam" id="PF02683">
    <property type="entry name" value="DsbD_TM"/>
    <property type="match status" value="1"/>
</dbReference>
<dbReference type="InterPro" id="IPR017937">
    <property type="entry name" value="Thioredoxin_CS"/>
</dbReference>
<dbReference type="Gene3D" id="2.60.40.1250">
    <property type="entry name" value="Thiol:disulfide interchange protein DsbD, N-terminal domain"/>
    <property type="match status" value="1"/>
</dbReference>
<feature type="transmembrane region" description="Helical" evidence="18">
    <location>
        <begin position="350"/>
        <end position="371"/>
    </location>
</feature>
<dbReference type="SUPFAM" id="SSF52833">
    <property type="entry name" value="Thioredoxin-like"/>
    <property type="match status" value="1"/>
</dbReference>
<dbReference type="PANTHER" id="PTHR32234">
    <property type="entry name" value="THIOL:DISULFIDE INTERCHANGE PROTEIN DSBD"/>
    <property type="match status" value="1"/>
</dbReference>
<evidence type="ECO:0000256" key="13">
    <source>
        <dbReference type="ARBA" id="ARBA00023136"/>
    </source>
</evidence>
<evidence type="ECO:0000256" key="19">
    <source>
        <dbReference type="SAM" id="MobiDB-lite"/>
    </source>
</evidence>
<dbReference type="Gene3D" id="3.40.30.10">
    <property type="entry name" value="Glutaredoxin"/>
    <property type="match status" value="1"/>
</dbReference>
<evidence type="ECO:0000256" key="14">
    <source>
        <dbReference type="ARBA" id="ARBA00023157"/>
    </source>
</evidence>
<dbReference type="InterPro" id="IPR012336">
    <property type="entry name" value="Thioredoxin-like_fold"/>
</dbReference>
<evidence type="ECO:0000256" key="8">
    <source>
        <dbReference type="ARBA" id="ARBA00022748"/>
    </source>
</evidence>
<keyword evidence="5 18" id="KW-0997">Cell inner membrane</keyword>
<dbReference type="InterPro" id="IPR003834">
    <property type="entry name" value="Cyt_c_assmbl_TM_dom"/>
</dbReference>
<dbReference type="Pfam" id="PF13098">
    <property type="entry name" value="Thioredoxin_2"/>
    <property type="match status" value="1"/>
</dbReference>
<comment type="subcellular location">
    <subcellularLocation>
        <location evidence="1 18">Cell inner membrane</location>
        <topology evidence="1 18">Multi-pass membrane protein</topology>
    </subcellularLocation>
</comment>
<dbReference type="PROSITE" id="PS51352">
    <property type="entry name" value="THIOREDOXIN_2"/>
    <property type="match status" value="1"/>
</dbReference>
<evidence type="ECO:0000256" key="5">
    <source>
        <dbReference type="ARBA" id="ARBA00022519"/>
    </source>
</evidence>
<comment type="similarity">
    <text evidence="2 18">Belongs to the thioredoxin family. DsbD subfamily.</text>
</comment>
<dbReference type="InterPro" id="IPR013766">
    <property type="entry name" value="Thioredoxin_domain"/>
</dbReference>
<evidence type="ECO:0000256" key="10">
    <source>
        <dbReference type="ARBA" id="ARBA00022989"/>
    </source>
</evidence>
<dbReference type="InterPro" id="IPR036929">
    <property type="entry name" value="DsbDN_sf"/>
</dbReference>
<dbReference type="Proteomes" id="UP001304419">
    <property type="component" value="Chromosome 1"/>
</dbReference>
<dbReference type="NCBIfam" id="NF001419">
    <property type="entry name" value="PRK00293.1"/>
    <property type="match status" value="1"/>
</dbReference>
<evidence type="ECO:0000256" key="12">
    <source>
        <dbReference type="ARBA" id="ARBA00023027"/>
    </source>
</evidence>
<evidence type="ECO:0000256" key="15">
    <source>
        <dbReference type="ARBA" id="ARBA00023284"/>
    </source>
</evidence>
<comment type="catalytic activity">
    <reaction evidence="16 18">
        <text>[protein]-dithiol + NAD(+) = [protein]-disulfide + NADH + H(+)</text>
        <dbReference type="Rhea" id="RHEA:18749"/>
        <dbReference type="Rhea" id="RHEA-COMP:10593"/>
        <dbReference type="Rhea" id="RHEA-COMP:10594"/>
        <dbReference type="ChEBI" id="CHEBI:15378"/>
        <dbReference type="ChEBI" id="CHEBI:29950"/>
        <dbReference type="ChEBI" id="CHEBI:50058"/>
        <dbReference type="ChEBI" id="CHEBI:57540"/>
        <dbReference type="ChEBI" id="CHEBI:57945"/>
        <dbReference type="EC" id="1.8.1.8"/>
    </reaction>
</comment>
<keyword evidence="14 18" id="KW-1015">Disulfide bond</keyword>
<protein>
    <recommendedName>
        <fullName evidence="18">Thiol:disulfide interchange protein DsbD</fullName>
        <ecNumber evidence="18">1.8.1.8</ecNumber>
    </recommendedName>
    <alternativeName>
        <fullName evidence="18">Protein-disulfide reductase</fullName>
        <shortName evidence="18">Disulfide reductase</shortName>
    </alternativeName>
</protein>
<accession>A0ABZ0MBD1</accession>
<proteinExistence type="inferred from homology"/>
<keyword evidence="7 18" id="KW-0732">Signal</keyword>
<evidence type="ECO:0000256" key="1">
    <source>
        <dbReference type="ARBA" id="ARBA00004429"/>
    </source>
</evidence>
<dbReference type="InterPro" id="IPR036249">
    <property type="entry name" value="Thioredoxin-like_sf"/>
</dbReference>
<keyword evidence="4 18" id="KW-1003">Cell membrane</keyword>
<gene>
    <name evidence="18" type="primary">dsbD</name>
    <name evidence="21" type="ORF">R5H13_02260</name>
</gene>
<dbReference type="CDD" id="cd02953">
    <property type="entry name" value="DsbDgamma"/>
    <property type="match status" value="1"/>
</dbReference>
<feature type="disulfide bond" description="Redox-active" evidence="18">
    <location>
        <begin position="565"/>
        <end position="568"/>
    </location>
</feature>
<comment type="catalytic activity">
    <reaction evidence="17 18">
        <text>[protein]-dithiol + NADP(+) = [protein]-disulfide + NADPH + H(+)</text>
        <dbReference type="Rhea" id="RHEA:18753"/>
        <dbReference type="Rhea" id="RHEA-COMP:10593"/>
        <dbReference type="Rhea" id="RHEA-COMP:10594"/>
        <dbReference type="ChEBI" id="CHEBI:15378"/>
        <dbReference type="ChEBI" id="CHEBI:29950"/>
        <dbReference type="ChEBI" id="CHEBI:50058"/>
        <dbReference type="ChEBI" id="CHEBI:57783"/>
        <dbReference type="ChEBI" id="CHEBI:58349"/>
        <dbReference type="EC" id="1.8.1.8"/>
    </reaction>
</comment>
<dbReference type="PROSITE" id="PS00194">
    <property type="entry name" value="THIOREDOXIN_1"/>
    <property type="match status" value="1"/>
</dbReference>
<dbReference type="InterPro" id="IPR035671">
    <property type="entry name" value="DsbD_gamma"/>
</dbReference>
<feature type="disulfide bond" description="Redox-active" evidence="18">
    <location>
        <begin position="126"/>
        <end position="132"/>
    </location>
</feature>
<feature type="signal peptide" evidence="18">
    <location>
        <begin position="1"/>
        <end position="18"/>
    </location>
</feature>
<feature type="transmembrane region" description="Helical" evidence="18">
    <location>
        <begin position="271"/>
        <end position="291"/>
    </location>
</feature>
<keyword evidence="22" id="KW-1185">Reference proteome</keyword>
<comment type="function">
    <text evidence="18">Required to facilitate the formation of correct disulfide bonds in some periplasmic proteins and for the assembly of the periplasmic c-type cytochromes. Acts by transferring electrons from cytoplasmic thioredoxin to the periplasm. This transfer involves a cascade of disulfide bond formation and reduction steps.</text>
</comment>
<feature type="transmembrane region" description="Helical" evidence="18">
    <location>
        <begin position="312"/>
        <end position="330"/>
    </location>
</feature>
<keyword evidence="13 18" id="KW-0472">Membrane</keyword>
<dbReference type="EC" id="1.8.1.8" evidence="18"/>
<feature type="region of interest" description="Disordered" evidence="19">
    <location>
        <begin position="157"/>
        <end position="176"/>
    </location>
</feature>
<reference evidence="21 22" key="1">
    <citation type="submission" date="2023-10" db="EMBL/GenBank/DDBJ databases">
        <title>To unveil natural product biosynthetic capacity in Pseudoalteromonas.</title>
        <authorList>
            <person name="Wang J."/>
        </authorList>
    </citation>
    <scope>NUCLEOTIDE SEQUENCE [LARGE SCALE GENOMIC DNA]</scope>
    <source>
        <strain evidence="21 22">DSM 15914</strain>
    </source>
</reference>
<keyword evidence="12 18" id="KW-0520">NAD</keyword>
<organism evidence="21 22">
    <name type="scientific">Pseudoalteromonas maricaloris</name>
    <dbReference type="NCBI Taxonomy" id="184924"/>
    <lineage>
        <taxon>Bacteria</taxon>
        <taxon>Pseudomonadati</taxon>
        <taxon>Pseudomonadota</taxon>
        <taxon>Gammaproteobacteria</taxon>
        <taxon>Alteromonadales</taxon>
        <taxon>Pseudoalteromonadaceae</taxon>
        <taxon>Pseudoalteromonas</taxon>
    </lineage>
</organism>
<evidence type="ECO:0000256" key="6">
    <source>
        <dbReference type="ARBA" id="ARBA00022692"/>
    </source>
</evidence>
<keyword evidence="15 18" id="KW-0676">Redox-active center</keyword>
<dbReference type="InterPro" id="IPR022910">
    <property type="entry name" value="Thiol_diS_interchange_DbsD"/>
</dbReference>
<keyword evidence="6 18" id="KW-0812">Transmembrane</keyword>
<evidence type="ECO:0000256" key="3">
    <source>
        <dbReference type="ARBA" id="ARBA00022448"/>
    </source>
</evidence>
<dbReference type="EMBL" id="CP137578">
    <property type="protein sequence ID" value="WOX29115.1"/>
    <property type="molecule type" value="Genomic_DNA"/>
</dbReference>
<dbReference type="SUPFAM" id="SSF74863">
    <property type="entry name" value="Thiol:disulfide interchange protein DsbD, N-terminal domain (DsbD-alpha)"/>
    <property type="match status" value="1"/>
</dbReference>
<dbReference type="InterPro" id="IPR028250">
    <property type="entry name" value="DsbDN"/>
</dbReference>
<feature type="chain" id="PRO_5044906738" description="Thiol:disulfide interchange protein DsbD" evidence="18">
    <location>
        <begin position="19"/>
        <end position="653"/>
    </location>
</feature>